<sequence>MATQKAPVVTPAEEAQWYVIHAYSGHEEKVKKNLEKRIESMDMHDKILEVFVPMEDEIEIKDGKRRHVQKRIFPGYILVKMVMSDESWYVVRNTPGVTSFVGSGNKPVPLQENELRSILKQVKQEPQIRVEFQLGESVRVVDGPFADFLGKVDEINAEKGKLKVLVNMFGRETPVELDLLQVEKVH</sequence>
<dbReference type="SUPFAM" id="SSF50104">
    <property type="entry name" value="Translation proteins SH3-like domain"/>
    <property type="match status" value="1"/>
</dbReference>
<dbReference type="PANTHER" id="PTHR30265:SF2">
    <property type="entry name" value="TRANSCRIPTION TERMINATION_ANTITERMINATION PROTEIN NUSG"/>
    <property type="match status" value="1"/>
</dbReference>
<comment type="function">
    <text evidence="5 7">Participates in transcription elongation, termination and antitermination.</text>
</comment>
<comment type="similarity">
    <text evidence="5 7">Belongs to the NusG family.</text>
</comment>
<evidence type="ECO:0000256" key="4">
    <source>
        <dbReference type="ARBA" id="ARBA00023163"/>
    </source>
</evidence>
<dbReference type="FunFam" id="2.30.30.30:FF:000002">
    <property type="entry name" value="Transcription termination/antitermination factor NusG"/>
    <property type="match status" value="1"/>
</dbReference>
<keyword evidence="3 5" id="KW-0805">Transcription regulation</keyword>
<dbReference type="GO" id="GO:0031564">
    <property type="term" value="P:transcription antitermination"/>
    <property type="evidence" value="ECO:0007669"/>
    <property type="project" value="UniProtKB-UniRule"/>
</dbReference>
<evidence type="ECO:0000259" key="8">
    <source>
        <dbReference type="SMART" id="SM00738"/>
    </source>
</evidence>
<dbReference type="Gene3D" id="2.30.30.30">
    <property type="match status" value="1"/>
</dbReference>
<dbReference type="InterPro" id="IPR036735">
    <property type="entry name" value="NGN_dom_sf"/>
</dbReference>
<dbReference type="Proteomes" id="UP000612893">
    <property type="component" value="Unassembled WGS sequence"/>
</dbReference>
<reference evidence="10" key="1">
    <citation type="submission" date="2020-10" db="EMBL/GenBank/DDBJ databases">
        <title>Ca. Dormibacterota MAGs.</title>
        <authorList>
            <person name="Montgomery K."/>
        </authorList>
    </citation>
    <scope>NUCLEOTIDE SEQUENCE [LARGE SCALE GENOMIC DNA]</scope>
    <source>
        <strain evidence="10">SC8812_S17_10</strain>
    </source>
</reference>
<evidence type="ECO:0000256" key="6">
    <source>
        <dbReference type="NCBIfam" id="TIGR00922"/>
    </source>
</evidence>
<dbReference type="PANTHER" id="PTHR30265">
    <property type="entry name" value="RHO-INTERACTING TRANSCRIPTION TERMINATION FACTOR NUSG"/>
    <property type="match status" value="1"/>
</dbReference>
<dbReference type="FunFam" id="3.30.70.940:FF:000002">
    <property type="entry name" value="Transcription termination/antitermination protein NusG"/>
    <property type="match status" value="1"/>
</dbReference>
<dbReference type="Pfam" id="PF00467">
    <property type="entry name" value="KOW"/>
    <property type="match status" value="1"/>
</dbReference>
<dbReference type="GO" id="GO:0006354">
    <property type="term" value="P:DNA-templated transcription elongation"/>
    <property type="evidence" value="ECO:0007669"/>
    <property type="project" value="UniProtKB-UniRule"/>
</dbReference>
<protein>
    <recommendedName>
        <fullName evidence="5 6">Transcription termination/antitermination protein NusG</fullName>
    </recommendedName>
</protein>
<dbReference type="InterPro" id="IPR015869">
    <property type="entry name" value="Transcrpt_antiterm_NusG_bac_CS"/>
</dbReference>
<dbReference type="AlphaFoldDB" id="A0A934N8B0"/>
<dbReference type="RefSeq" id="WP_338202854.1">
    <property type="nucleotide sequence ID" value="NZ_JAEKNR010000149.1"/>
</dbReference>
<dbReference type="InterPro" id="IPR043425">
    <property type="entry name" value="NusG-like"/>
</dbReference>
<evidence type="ECO:0000256" key="3">
    <source>
        <dbReference type="ARBA" id="ARBA00023015"/>
    </source>
</evidence>
<dbReference type="SMART" id="SM00739">
    <property type="entry name" value="KOW"/>
    <property type="match status" value="1"/>
</dbReference>
<organism evidence="10 11">
    <name type="scientific">Candidatus Nephthysia bennettiae</name>
    <dbReference type="NCBI Taxonomy" id="3127016"/>
    <lineage>
        <taxon>Bacteria</taxon>
        <taxon>Bacillati</taxon>
        <taxon>Candidatus Dormiibacterota</taxon>
        <taxon>Candidatus Dormibacteria</taxon>
        <taxon>Candidatus Dormibacterales</taxon>
        <taxon>Candidatus Dormibacteraceae</taxon>
        <taxon>Candidatus Nephthysia</taxon>
    </lineage>
</organism>
<dbReference type="Pfam" id="PF02357">
    <property type="entry name" value="NusG"/>
    <property type="match status" value="1"/>
</dbReference>
<dbReference type="InterPro" id="IPR008991">
    <property type="entry name" value="Translation_prot_SH3-like_sf"/>
</dbReference>
<comment type="caution">
    <text evidence="10">The sequence shown here is derived from an EMBL/GenBank/DDBJ whole genome shotgun (WGS) entry which is preliminary data.</text>
</comment>
<keyword evidence="4 5" id="KW-0804">Transcription</keyword>
<dbReference type="InterPro" id="IPR014722">
    <property type="entry name" value="Rib_uL2_dom2"/>
</dbReference>
<dbReference type="CDD" id="cd06091">
    <property type="entry name" value="KOW_NusG"/>
    <property type="match status" value="1"/>
</dbReference>
<feature type="domain" description="NusG-like N-terminal" evidence="8">
    <location>
        <begin position="14"/>
        <end position="122"/>
    </location>
</feature>
<dbReference type="SUPFAM" id="SSF82679">
    <property type="entry name" value="N-utilization substance G protein NusG, N-terminal domain"/>
    <property type="match status" value="1"/>
</dbReference>
<dbReference type="InterPro" id="IPR005824">
    <property type="entry name" value="KOW"/>
</dbReference>
<evidence type="ECO:0000256" key="5">
    <source>
        <dbReference type="HAMAP-Rule" id="MF_00948"/>
    </source>
</evidence>
<dbReference type="Gene3D" id="3.30.70.940">
    <property type="entry name" value="NusG, N-terminal domain"/>
    <property type="match status" value="1"/>
</dbReference>
<keyword evidence="2 5" id="KW-0889">Transcription antitermination</keyword>
<proteinExistence type="inferred from homology"/>
<dbReference type="GO" id="GO:0005829">
    <property type="term" value="C:cytosol"/>
    <property type="evidence" value="ECO:0007669"/>
    <property type="project" value="UniProtKB-ARBA"/>
</dbReference>
<evidence type="ECO:0000256" key="1">
    <source>
        <dbReference type="ARBA" id="ARBA00022472"/>
    </source>
</evidence>
<keyword evidence="11" id="KW-1185">Reference proteome</keyword>
<dbReference type="InterPro" id="IPR047050">
    <property type="entry name" value="NGN"/>
</dbReference>
<dbReference type="GO" id="GO:0006353">
    <property type="term" value="P:DNA-templated transcription termination"/>
    <property type="evidence" value="ECO:0007669"/>
    <property type="project" value="UniProtKB-UniRule"/>
</dbReference>
<keyword evidence="1 5" id="KW-0806">Transcription termination</keyword>
<evidence type="ECO:0000313" key="10">
    <source>
        <dbReference type="EMBL" id="MBJ7599361.1"/>
    </source>
</evidence>
<dbReference type="NCBIfam" id="TIGR00922">
    <property type="entry name" value="nusG"/>
    <property type="match status" value="1"/>
</dbReference>
<dbReference type="CDD" id="cd09891">
    <property type="entry name" value="NGN_Bact_1"/>
    <property type="match status" value="1"/>
</dbReference>
<dbReference type="PROSITE" id="PS01014">
    <property type="entry name" value="NUSG"/>
    <property type="match status" value="1"/>
</dbReference>
<name>A0A934N8B0_9BACT</name>
<evidence type="ECO:0000313" key="11">
    <source>
        <dbReference type="Proteomes" id="UP000612893"/>
    </source>
</evidence>
<dbReference type="HAMAP" id="MF_00948">
    <property type="entry name" value="NusG"/>
    <property type="match status" value="1"/>
</dbReference>
<dbReference type="InterPro" id="IPR006645">
    <property type="entry name" value="NGN-like_dom"/>
</dbReference>
<feature type="domain" description="KOW" evidence="9">
    <location>
        <begin position="131"/>
        <end position="158"/>
    </location>
</feature>
<accession>A0A934N8B0</accession>
<dbReference type="InterPro" id="IPR001062">
    <property type="entry name" value="Transcrpt_antiterm_NusG"/>
</dbReference>
<dbReference type="PRINTS" id="PR00338">
    <property type="entry name" value="NUSGTNSCPFCT"/>
</dbReference>
<evidence type="ECO:0000259" key="9">
    <source>
        <dbReference type="SMART" id="SM00739"/>
    </source>
</evidence>
<evidence type="ECO:0000256" key="2">
    <source>
        <dbReference type="ARBA" id="ARBA00022814"/>
    </source>
</evidence>
<gene>
    <name evidence="5 10" type="primary">nusG</name>
    <name evidence="10" type="ORF">JF922_14955</name>
</gene>
<evidence type="ECO:0000256" key="7">
    <source>
        <dbReference type="RuleBase" id="RU000538"/>
    </source>
</evidence>
<dbReference type="EMBL" id="JAEKNR010000149">
    <property type="protein sequence ID" value="MBJ7599361.1"/>
    <property type="molecule type" value="Genomic_DNA"/>
</dbReference>
<dbReference type="SMART" id="SM00738">
    <property type="entry name" value="NGN"/>
    <property type="match status" value="1"/>
</dbReference>